<evidence type="ECO:0000313" key="1">
    <source>
        <dbReference type="EMBL" id="BBN99146.1"/>
    </source>
</evidence>
<dbReference type="AlphaFoldDB" id="A0A5K7X5L0"/>
<name>A0A5K7X5L0_9BACL</name>
<proteinExistence type="predicted"/>
<accession>A0A5K7X5L0</accession>
<evidence type="ECO:0000313" key="2">
    <source>
        <dbReference type="Proteomes" id="UP000326951"/>
    </source>
</evidence>
<dbReference type="EMBL" id="AP021853">
    <property type="protein sequence ID" value="BBN99146.1"/>
    <property type="molecule type" value="Genomic_DNA"/>
</dbReference>
<reference evidence="1 2" key="1">
    <citation type="submission" date="2019-09" db="EMBL/GenBank/DDBJ databases">
        <title>Complete genome sequence of Sporolactobacillus terrae 70-3.</title>
        <authorList>
            <person name="Tanaka N."/>
            <person name="Shiwa Y."/>
            <person name="Fujita N."/>
            <person name="Tanasupawat S."/>
        </authorList>
    </citation>
    <scope>NUCLEOTIDE SEQUENCE [LARGE SCALE GENOMIC DNA]</scope>
    <source>
        <strain evidence="1 2">70-3</strain>
    </source>
</reference>
<sequence length="76" mass="9125">MIRNMYIIQYLDQSTAWYSCETVQIQSAHSKYQKGDIVEVNDQSYLVIEDYGRLRVKRFNSEINPYKPLINQFQDK</sequence>
<dbReference type="Proteomes" id="UP000326951">
    <property type="component" value="Chromosome"/>
</dbReference>
<organism evidence="1 2">
    <name type="scientific">Sporolactobacillus terrae</name>
    <dbReference type="NCBI Taxonomy" id="269673"/>
    <lineage>
        <taxon>Bacteria</taxon>
        <taxon>Bacillati</taxon>
        <taxon>Bacillota</taxon>
        <taxon>Bacilli</taxon>
        <taxon>Bacillales</taxon>
        <taxon>Sporolactobacillaceae</taxon>
        <taxon>Sporolactobacillus</taxon>
    </lineage>
</organism>
<dbReference type="RefSeq" id="WP_152080533.1">
    <property type="nucleotide sequence ID" value="NZ_AP021853.1"/>
</dbReference>
<protein>
    <submittedName>
        <fullName evidence="1">Uncharacterized protein</fullName>
    </submittedName>
</protein>
<gene>
    <name evidence="1" type="ORF">St703_18510</name>
</gene>